<dbReference type="Proteomes" id="UP000239156">
    <property type="component" value="Unassembled WGS sequence"/>
</dbReference>
<accession>A0A2S4VQM4</accession>
<evidence type="ECO:0000313" key="2">
    <source>
        <dbReference type="EMBL" id="POW11803.1"/>
    </source>
</evidence>
<feature type="region of interest" description="Disordered" evidence="1">
    <location>
        <begin position="1"/>
        <end position="40"/>
    </location>
</feature>
<dbReference type="EMBL" id="PKSL01000036">
    <property type="protein sequence ID" value="POW11803.1"/>
    <property type="molecule type" value="Genomic_DNA"/>
</dbReference>
<evidence type="ECO:0000313" key="3">
    <source>
        <dbReference type="Proteomes" id="UP000239156"/>
    </source>
</evidence>
<evidence type="ECO:0000256" key="1">
    <source>
        <dbReference type="SAM" id="MobiDB-lite"/>
    </source>
</evidence>
<keyword evidence="3" id="KW-1185">Reference proteome</keyword>
<proteinExistence type="predicted"/>
<name>A0A2S4VQM4_9BASI</name>
<sequence>MQGLPLPDPATPHTTGSKFSQVTTTSKGTATRSGKPKRTPAQIIADQAALTADRAAMAKKKQEEKAAITRLRLAEKAAQAARLKWSEESLLELCVNGQRQPRYHTGREVSLSLMGWKILCSLADVTHSWALGGKSKIMWIARAVVDYLLCWLNLGCHFVECDAGDAPHNPAATAHGQGDIEDDIGELCDEGMSDTTIDESTVYLPDELLDEVPRTCVPRRSRRGRNPDDVLTPKELVLDRQSSPPLDAHPLGQPSRVFTNDLGRLTRPLVLGSPPGLALGFLVPIAHPPAVPAASRSIPHRRGRTEESPKKDDSTGAGMLMMMQKSAEQTNMWMMEERKRAEDTRVEDCWDAEAKAALKGEICNEQQLLMKQERKDALEQAHQDRKAADDRAALAEQVRKGECQDAIEACREDTRRYWATQLK</sequence>
<dbReference type="VEuPathDB" id="FungiDB:PSHT_13043"/>
<organism evidence="2 3">
    <name type="scientific">Puccinia striiformis</name>
    <dbReference type="NCBI Taxonomy" id="27350"/>
    <lineage>
        <taxon>Eukaryota</taxon>
        <taxon>Fungi</taxon>
        <taxon>Dikarya</taxon>
        <taxon>Basidiomycota</taxon>
        <taxon>Pucciniomycotina</taxon>
        <taxon>Pucciniomycetes</taxon>
        <taxon>Pucciniales</taxon>
        <taxon>Pucciniaceae</taxon>
        <taxon>Puccinia</taxon>
    </lineage>
</organism>
<feature type="compositionally biased region" description="Basic and acidic residues" evidence="1">
    <location>
        <begin position="304"/>
        <end position="314"/>
    </location>
</feature>
<dbReference type="VEuPathDB" id="FungiDB:PSTT_05043"/>
<protein>
    <submittedName>
        <fullName evidence="2">Uncharacterized protein</fullName>
    </submittedName>
</protein>
<feature type="compositionally biased region" description="Pro residues" evidence="1">
    <location>
        <begin position="1"/>
        <end position="10"/>
    </location>
</feature>
<dbReference type="AlphaFoldDB" id="A0A2S4VQM4"/>
<gene>
    <name evidence="2" type="ORF">PSTT_05043</name>
</gene>
<feature type="compositionally biased region" description="Polar residues" evidence="1">
    <location>
        <begin position="12"/>
        <end position="32"/>
    </location>
</feature>
<reference evidence="2" key="1">
    <citation type="submission" date="2017-12" db="EMBL/GenBank/DDBJ databases">
        <title>Gene loss provides genomic basis for host adaptation in cereal stripe rust fungi.</title>
        <authorList>
            <person name="Xia C."/>
        </authorList>
    </citation>
    <scope>NUCLEOTIDE SEQUENCE [LARGE SCALE GENOMIC DNA]</scope>
    <source>
        <strain evidence="2">93-210</strain>
    </source>
</reference>
<feature type="region of interest" description="Disordered" evidence="1">
    <location>
        <begin position="291"/>
        <end position="317"/>
    </location>
</feature>
<comment type="caution">
    <text evidence="2">The sequence shown here is derived from an EMBL/GenBank/DDBJ whole genome shotgun (WGS) entry which is preliminary data.</text>
</comment>